<organism evidence="2 3">
    <name type="scientific">Fervidobacterium pennivorans</name>
    <dbReference type="NCBI Taxonomy" id="93466"/>
    <lineage>
        <taxon>Bacteria</taxon>
        <taxon>Thermotogati</taxon>
        <taxon>Thermotogota</taxon>
        <taxon>Thermotogae</taxon>
        <taxon>Thermotogales</taxon>
        <taxon>Fervidobacteriaceae</taxon>
        <taxon>Fervidobacterium</taxon>
    </lineage>
</organism>
<dbReference type="EMBL" id="CP011393">
    <property type="protein sequence ID" value="ANE42237.1"/>
    <property type="molecule type" value="Genomic_DNA"/>
</dbReference>
<dbReference type="OrthoDB" id="1115879at2"/>
<evidence type="ECO:0000313" key="2">
    <source>
        <dbReference type="EMBL" id="ANE42237.1"/>
    </source>
</evidence>
<feature type="transmembrane region" description="Helical" evidence="1">
    <location>
        <begin position="179"/>
        <end position="197"/>
    </location>
</feature>
<dbReference type="Proteomes" id="UP000077096">
    <property type="component" value="Chromosome"/>
</dbReference>
<accession>A0A172T5K3</accession>
<keyword evidence="1" id="KW-0812">Transmembrane</keyword>
<protein>
    <submittedName>
        <fullName evidence="2">Membrane protein</fullName>
    </submittedName>
</protein>
<dbReference type="PATRIC" id="fig|93466.3.peg.841"/>
<feature type="transmembrane region" description="Helical" evidence="1">
    <location>
        <begin position="54"/>
        <end position="72"/>
    </location>
</feature>
<gene>
    <name evidence="2" type="ORF">JM64_03905</name>
</gene>
<dbReference type="AlphaFoldDB" id="A0A172T5K3"/>
<keyword evidence="1" id="KW-1133">Transmembrane helix</keyword>
<sequence length="238" mass="27011">MKETTRSVREKTPRLLFGDSLSILVFVTLAALLLNDKTRTAYVNLNSSHPYILGFLKVGILATFGEILSLRISKGKYSMPVGVIYRFIIWGFLGVVFVAVFELFSSGTRTLLEKQLLPYANNARTFFQALYTSVLMNLIFAPTFMAFHRITDAYIDLGNGNLKKIFTTKFDDVLNAIDWRFFVKFVLGKTIPFFWIPAHTVTFLLPPNYRVLVAALLSVFLGILLSFKKRSVKIAEVK</sequence>
<evidence type="ECO:0000256" key="1">
    <source>
        <dbReference type="SAM" id="Phobius"/>
    </source>
</evidence>
<name>A0A172T5K3_FERPE</name>
<dbReference type="KEGG" id="fng:JM64_03905"/>
<feature type="transmembrane region" description="Helical" evidence="1">
    <location>
        <begin position="125"/>
        <end position="147"/>
    </location>
</feature>
<keyword evidence="1" id="KW-0472">Membrane</keyword>
<feature type="transmembrane region" description="Helical" evidence="1">
    <location>
        <begin position="15"/>
        <end position="34"/>
    </location>
</feature>
<evidence type="ECO:0000313" key="3">
    <source>
        <dbReference type="Proteomes" id="UP000077096"/>
    </source>
</evidence>
<reference evidence="2 3" key="1">
    <citation type="submission" date="2014-08" db="EMBL/GenBank/DDBJ databases">
        <title>Fervidobacterium pennivorans DYC genome.</title>
        <authorList>
            <person name="Wushke S."/>
        </authorList>
    </citation>
    <scope>NUCLEOTIDE SEQUENCE [LARGE SCALE GENOMIC DNA]</scope>
    <source>
        <strain evidence="2 3">DYC</strain>
    </source>
</reference>
<feature type="transmembrane region" description="Helical" evidence="1">
    <location>
        <begin position="84"/>
        <end position="105"/>
    </location>
</feature>
<proteinExistence type="predicted"/>
<feature type="transmembrane region" description="Helical" evidence="1">
    <location>
        <begin position="209"/>
        <end position="227"/>
    </location>
</feature>